<reference evidence="10" key="3">
    <citation type="submission" date="2025-09" db="UniProtKB">
        <authorList>
            <consortium name="Ensembl"/>
        </authorList>
    </citation>
    <scope>IDENTIFICATION</scope>
</reference>
<keyword evidence="7" id="KW-0472">Membrane</keyword>
<dbReference type="PANTHER" id="PTHR21461">
    <property type="entry name" value="GLYCOSYLTRANSFERASE FAMILY 92 PROTEIN"/>
    <property type="match status" value="1"/>
</dbReference>
<keyword evidence="5" id="KW-0812">Transmembrane</keyword>
<evidence type="ECO:0000256" key="8">
    <source>
        <dbReference type="RuleBase" id="RU366017"/>
    </source>
</evidence>
<evidence type="ECO:0000256" key="5">
    <source>
        <dbReference type="ARBA" id="ARBA00022692"/>
    </source>
</evidence>
<keyword evidence="9" id="KW-0732">Signal</keyword>
<evidence type="ECO:0000313" key="11">
    <source>
        <dbReference type="Proteomes" id="UP000472263"/>
    </source>
</evidence>
<dbReference type="GO" id="GO:0005737">
    <property type="term" value="C:cytoplasm"/>
    <property type="evidence" value="ECO:0007669"/>
    <property type="project" value="TreeGrafter"/>
</dbReference>
<evidence type="ECO:0000256" key="7">
    <source>
        <dbReference type="ARBA" id="ARBA00023136"/>
    </source>
</evidence>
<sequence length="399" mass="45646">MIWRQKREVLLSLCLLNLIASLSLFCLQVSRSHQSRDQCHVKVTSNPFTLVHGSKTLLLNAFYEHRVAKASVRLLGIVRREEDTAQSRCVLCCHDDGRLVTVVAERNTHPSHYFFPYSTGDFLCQIPHGCQPRYCRLYIYLFIVKMSNYLLTCRTRQSSFPLNFTVCLTTMFNNYNNVLQFIQAVELYRLLGAQRVIVYKNSCSPAMEEVLRYYSSQVGLVEVLSWPVDAHLNVSSSWLPSLSPGDLHYYGQIPANNDCVYRYMYQTRYLLMHDADEVILPTGSCVCLKHGENANYYFDNNVFPIEEKETDTRFNRPEWAGLPGVNFLLHVLKEPDGSGYTTGKLILNPRSVLQMEVHAVQLHNPGGHTVKVSSWHGRGGFLCGCSFIHSFIHNMKLPS</sequence>
<dbReference type="Ensembl" id="ENSMMDT00005054359.1">
    <property type="protein sequence ID" value="ENSMMDP00005053321.1"/>
    <property type="gene ID" value="ENSMMDG00005023974.1"/>
</dbReference>
<comment type="similarity">
    <text evidence="2 8">Belongs to the glycosyltransferase 92 family.</text>
</comment>
<dbReference type="InterPro" id="IPR008166">
    <property type="entry name" value="Glyco_transf_92"/>
</dbReference>
<dbReference type="Pfam" id="PF01697">
    <property type="entry name" value="Glyco_transf_92"/>
    <property type="match status" value="1"/>
</dbReference>
<gene>
    <name evidence="10" type="primary">LOC115355306</name>
</gene>
<evidence type="ECO:0000256" key="3">
    <source>
        <dbReference type="ARBA" id="ARBA00022676"/>
    </source>
</evidence>
<feature type="signal peptide" evidence="9">
    <location>
        <begin position="1"/>
        <end position="21"/>
    </location>
</feature>
<dbReference type="PANTHER" id="PTHR21461:SF52">
    <property type="entry name" value="GLYCOSYLTRANSFERASE FAMILY 92 PROTEIN"/>
    <property type="match status" value="1"/>
</dbReference>
<accession>A0A668AYL0</accession>
<protein>
    <recommendedName>
        <fullName evidence="8">Glycosyltransferase family 92 protein</fullName>
        <ecNumber evidence="8">2.4.1.-</ecNumber>
    </recommendedName>
</protein>
<keyword evidence="4 8" id="KW-0808">Transferase</keyword>
<feature type="chain" id="PRO_5025376107" description="Glycosyltransferase family 92 protein" evidence="9">
    <location>
        <begin position="22"/>
        <end position="399"/>
    </location>
</feature>
<dbReference type="AlphaFoldDB" id="A0A668AYL0"/>
<evidence type="ECO:0000256" key="9">
    <source>
        <dbReference type="SAM" id="SignalP"/>
    </source>
</evidence>
<comment type="subcellular location">
    <subcellularLocation>
        <location evidence="1">Membrane</location>
        <topology evidence="1">Single-pass membrane protein</topology>
    </subcellularLocation>
</comment>
<evidence type="ECO:0000256" key="6">
    <source>
        <dbReference type="ARBA" id="ARBA00022989"/>
    </source>
</evidence>
<dbReference type="EC" id="2.4.1.-" evidence="8"/>
<evidence type="ECO:0000256" key="1">
    <source>
        <dbReference type="ARBA" id="ARBA00004167"/>
    </source>
</evidence>
<dbReference type="GO" id="GO:0016757">
    <property type="term" value="F:glycosyltransferase activity"/>
    <property type="evidence" value="ECO:0007669"/>
    <property type="project" value="UniProtKB-UniRule"/>
</dbReference>
<reference evidence="10" key="2">
    <citation type="submission" date="2025-08" db="UniProtKB">
        <authorList>
            <consortium name="Ensembl"/>
        </authorList>
    </citation>
    <scope>IDENTIFICATION</scope>
</reference>
<dbReference type="GeneTree" id="ENSGT00530000064359"/>
<evidence type="ECO:0000256" key="2">
    <source>
        <dbReference type="ARBA" id="ARBA00007647"/>
    </source>
</evidence>
<evidence type="ECO:0000313" key="10">
    <source>
        <dbReference type="Ensembl" id="ENSMMDP00005053321.1"/>
    </source>
</evidence>
<name>A0A668AYL0_9TELE</name>
<organism evidence="10 11">
    <name type="scientific">Myripristis murdjan</name>
    <name type="common">pinecone soldierfish</name>
    <dbReference type="NCBI Taxonomy" id="586833"/>
    <lineage>
        <taxon>Eukaryota</taxon>
        <taxon>Metazoa</taxon>
        <taxon>Chordata</taxon>
        <taxon>Craniata</taxon>
        <taxon>Vertebrata</taxon>
        <taxon>Euteleostomi</taxon>
        <taxon>Actinopterygii</taxon>
        <taxon>Neopterygii</taxon>
        <taxon>Teleostei</taxon>
        <taxon>Neoteleostei</taxon>
        <taxon>Acanthomorphata</taxon>
        <taxon>Holocentriformes</taxon>
        <taxon>Holocentridae</taxon>
        <taxon>Myripristis</taxon>
    </lineage>
</organism>
<dbReference type="Proteomes" id="UP000472263">
    <property type="component" value="Chromosome 23"/>
</dbReference>
<proteinExistence type="inferred from homology"/>
<reference evidence="10" key="1">
    <citation type="submission" date="2019-06" db="EMBL/GenBank/DDBJ databases">
        <authorList>
            <consortium name="Wellcome Sanger Institute Data Sharing"/>
        </authorList>
    </citation>
    <scope>NUCLEOTIDE SEQUENCE [LARGE SCALE GENOMIC DNA]</scope>
</reference>
<keyword evidence="6" id="KW-1133">Transmembrane helix</keyword>
<dbReference type="GO" id="GO:0016020">
    <property type="term" value="C:membrane"/>
    <property type="evidence" value="ECO:0007669"/>
    <property type="project" value="UniProtKB-SubCell"/>
</dbReference>
<keyword evidence="11" id="KW-1185">Reference proteome</keyword>
<keyword evidence="3 8" id="KW-0328">Glycosyltransferase</keyword>
<evidence type="ECO:0000256" key="4">
    <source>
        <dbReference type="ARBA" id="ARBA00022679"/>
    </source>
</evidence>